<sequence>MQNVCSLRTTSANICRGRGGLNVCSLQEKDCFSTPSPFLSVRSSSSSIKTLHDNLQQWCSEADSSIRRSHPRSLAPRDPAALDPPVPAPIHRSNRTKRKPNPQIKTNSSDGSSGDGFSDSGVVARVKSDQNEIWTVASGEFFF</sequence>
<evidence type="ECO:0000313" key="3">
    <source>
        <dbReference type="Proteomes" id="UP001229421"/>
    </source>
</evidence>
<organism evidence="2 3">
    <name type="scientific">Tagetes erecta</name>
    <name type="common">African marigold</name>
    <dbReference type="NCBI Taxonomy" id="13708"/>
    <lineage>
        <taxon>Eukaryota</taxon>
        <taxon>Viridiplantae</taxon>
        <taxon>Streptophyta</taxon>
        <taxon>Embryophyta</taxon>
        <taxon>Tracheophyta</taxon>
        <taxon>Spermatophyta</taxon>
        <taxon>Magnoliopsida</taxon>
        <taxon>eudicotyledons</taxon>
        <taxon>Gunneridae</taxon>
        <taxon>Pentapetalae</taxon>
        <taxon>asterids</taxon>
        <taxon>campanulids</taxon>
        <taxon>Asterales</taxon>
        <taxon>Asteraceae</taxon>
        <taxon>Asteroideae</taxon>
        <taxon>Heliantheae alliance</taxon>
        <taxon>Tageteae</taxon>
        <taxon>Tagetes</taxon>
    </lineage>
</organism>
<gene>
    <name evidence="2" type="ORF">QVD17_19384</name>
</gene>
<feature type="compositionally biased region" description="Low complexity" evidence="1">
    <location>
        <begin position="108"/>
        <end position="121"/>
    </location>
</feature>
<dbReference type="EMBL" id="JAUHHV010000005">
    <property type="protein sequence ID" value="KAK1424072.1"/>
    <property type="molecule type" value="Genomic_DNA"/>
</dbReference>
<protein>
    <submittedName>
        <fullName evidence="2">Uncharacterized protein</fullName>
    </submittedName>
</protein>
<evidence type="ECO:0000313" key="2">
    <source>
        <dbReference type="EMBL" id="KAK1424072.1"/>
    </source>
</evidence>
<feature type="region of interest" description="Disordered" evidence="1">
    <location>
        <begin position="62"/>
        <end position="121"/>
    </location>
</feature>
<dbReference type="AlphaFoldDB" id="A0AAD8KJG7"/>
<proteinExistence type="predicted"/>
<comment type="caution">
    <text evidence="2">The sequence shown here is derived from an EMBL/GenBank/DDBJ whole genome shotgun (WGS) entry which is preliminary data.</text>
</comment>
<reference evidence="2" key="1">
    <citation type="journal article" date="2023" name="bioRxiv">
        <title>Improved chromosome-level genome assembly for marigold (Tagetes erecta).</title>
        <authorList>
            <person name="Jiang F."/>
            <person name="Yuan L."/>
            <person name="Wang S."/>
            <person name="Wang H."/>
            <person name="Xu D."/>
            <person name="Wang A."/>
            <person name="Fan W."/>
        </authorList>
    </citation>
    <scope>NUCLEOTIDE SEQUENCE</scope>
    <source>
        <strain evidence="2">WSJ</strain>
        <tissue evidence="2">Leaf</tissue>
    </source>
</reference>
<evidence type="ECO:0000256" key="1">
    <source>
        <dbReference type="SAM" id="MobiDB-lite"/>
    </source>
</evidence>
<accession>A0AAD8KJG7</accession>
<dbReference type="Proteomes" id="UP001229421">
    <property type="component" value="Unassembled WGS sequence"/>
</dbReference>
<name>A0AAD8KJG7_TARER</name>
<keyword evidence="3" id="KW-1185">Reference proteome</keyword>